<comment type="caution">
    <text evidence="1">The sequence shown here is derived from an EMBL/GenBank/DDBJ whole genome shotgun (WGS) entry which is preliminary data.</text>
</comment>
<name>A0ABS2GF04_9FIRM</name>
<gene>
    <name evidence="1" type="ORF">H6A01_01230</name>
</gene>
<evidence type="ECO:0008006" key="3">
    <source>
        <dbReference type="Google" id="ProtNLM"/>
    </source>
</evidence>
<protein>
    <recommendedName>
        <fullName evidence="3">Sulfotransferase family protein</fullName>
    </recommendedName>
</protein>
<accession>A0ABS2GF04</accession>
<organism evidence="1 2">
    <name type="scientific">Veillonella magna</name>
    <dbReference type="NCBI Taxonomy" id="464322"/>
    <lineage>
        <taxon>Bacteria</taxon>
        <taxon>Bacillati</taxon>
        <taxon>Bacillota</taxon>
        <taxon>Negativicutes</taxon>
        <taxon>Veillonellales</taxon>
        <taxon>Veillonellaceae</taxon>
        <taxon>Veillonella</taxon>
    </lineage>
</organism>
<proteinExistence type="predicted"/>
<dbReference type="RefSeq" id="WP_205087271.1">
    <property type="nucleotide sequence ID" value="NZ_JACJLA010000002.1"/>
</dbReference>
<dbReference type="Proteomes" id="UP000707138">
    <property type="component" value="Unassembled WGS sequence"/>
</dbReference>
<evidence type="ECO:0000313" key="2">
    <source>
        <dbReference type="Proteomes" id="UP000707138"/>
    </source>
</evidence>
<dbReference type="Gene3D" id="3.40.50.300">
    <property type="entry name" value="P-loop containing nucleotide triphosphate hydrolases"/>
    <property type="match status" value="1"/>
</dbReference>
<evidence type="ECO:0000313" key="1">
    <source>
        <dbReference type="EMBL" id="MBM6911950.1"/>
    </source>
</evidence>
<reference evidence="1 2" key="1">
    <citation type="journal article" date="2021" name="Sci. Rep.">
        <title>The distribution of antibiotic resistance genes in chicken gut microbiota commensals.</title>
        <authorList>
            <person name="Juricova H."/>
            <person name="Matiasovicova J."/>
            <person name="Kubasova T."/>
            <person name="Cejkova D."/>
            <person name="Rychlik I."/>
        </authorList>
    </citation>
    <scope>NUCLEOTIDE SEQUENCE [LARGE SCALE GENOMIC DNA]</scope>
    <source>
        <strain evidence="1 2">An537</strain>
    </source>
</reference>
<keyword evidence="2" id="KW-1185">Reference proteome</keyword>
<sequence length="342" mass="41521">MKFITCASYYGTGSSAVTDYVSEFDSVYSFTNEEFRFIQDPDGISDLEFNLVECFNRHNSGHALKRFKRLVDFYCGNILGRKYSIFFGENWKKYSYEYIEALTDFKYNGWWMYDLYDRGEFYYFRKRILNKLLHMTVWRGQVDRQYNSMRNEITYGSHPSEKIFLRHTQDYIHNLFKSVLPSEKEVLMVDQLLPPNNLTRYLRYFKDPIQVVVVDRDPRDIFVLDKYVWKDGILPNDVDVFCQWFKYTRQHREIENLDTGNVQFIRFEDLIYKYDTTTNRLRDWLGLSKTSHLKRKKIFNPNISINNTQVWRRFPQTKEEIEYIENKLENYIYDFPTVISLQ</sequence>
<dbReference type="EMBL" id="JACJLA010000002">
    <property type="protein sequence ID" value="MBM6911950.1"/>
    <property type="molecule type" value="Genomic_DNA"/>
</dbReference>
<dbReference type="InterPro" id="IPR027417">
    <property type="entry name" value="P-loop_NTPase"/>
</dbReference>
<dbReference type="SUPFAM" id="SSF52540">
    <property type="entry name" value="P-loop containing nucleoside triphosphate hydrolases"/>
    <property type="match status" value="1"/>
</dbReference>